<comment type="caution">
    <text evidence="2">The sequence shown here is derived from an EMBL/GenBank/DDBJ whole genome shotgun (WGS) entry which is preliminary data.</text>
</comment>
<feature type="compositionally biased region" description="Pro residues" evidence="1">
    <location>
        <begin position="233"/>
        <end position="263"/>
    </location>
</feature>
<feature type="compositionally biased region" description="Low complexity" evidence="1">
    <location>
        <begin position="172"/>
        <end position="197"/>
    </location>
</feature>
<dbReference type="EMBL" id="JAVFHQ010000035">
    <property type="protein sequence ID" value="KAK4543056.1"/>
    <property type="molecule type" value="Genomic_DNA"/>
</dbReference>
<evidence type="ECO:0000256" key="1">
    <source>
        <dbReference type="SAM" id="MobiDB-lite"/>
    </source>
</evidence>
<feature type="compositionally biased region" description="Polar residues" evidence="1">
    <location>
        <begin position="200"/>
        <end position="228"/>
    </location>
</feature>
<feature type="region of interest" description="Disordered" evidence="1">
    <location>
        <begin position="171"/>
        <end position="300"/>
    </location>
</feature>
<evidence type="ECO:0000313" key="2">
    <source>
        <dbReference type="EMBL" id="KAK4543056.1"/>
    </source>
</evidence>
<proteinExistence type="predicted"/>
<name>A0AAV9JDH2_9PEZI</name>
<accession>A0AAV9JDH2</accession>
<gene>
    <name evidence="2" type="ORF">LTR36_005833</name>
</gene>
<sequence length="479" mass="53627">MPFDMFGRHYITPLPCLGLRPRFIGWLGFAPGWQDYMDWMGEDDYSMWRTWQNDISELRLSRVERRARLLRILRREQRGMDFGQLEERADRMLGMENGIGADEYGHVINRTETTTSTTTTIVTPQQRMEVANLMIQSAKASANPNLSTAQLKGVVDNIQAGRADDLVREQLQKTQSGQVQQVQQSQPAPRPVQQPAQYGGYQQTAQNYQQSVQTAQPQPVYSPAPQQRQPVYTPAPPQQPPVYAPPQPQPQPMTPMMPMPSTPAPVQQQPMVQQGSYAGQQSYSQTSTTTTTTSSTNTGYAGQSQVMLSTYQQQPPAPNYGQQQPPHQAPQQLRYQAPLQIGPGQGTPLVTSYNQQGQGYQPQMAMAHAGQAAPYAQIPQTYSPQTPAPQQMVPAGQASGYEVMSDYPQQQQQPYQYDQYGQPMDPQGYQPAPESQHYIGYDQSQQPAYSQEMVPSSSAVKPHKEKKHKESSSSKKEKK</sequence>
<protein>
    <submittedName>
        <fullName evidence="2">Uncharacterized protein</fullName>
    </submittedName>
</protein>
<reference evidence="2 3" key="1">
    <citation type="submission" date="2021-11" db="EMBL/GenBank/DDBJ databases">
        <title>Black yeast isolated from Biological Soil Crust.</title>
        <authorList>
            <person name="Kurbessoian T."/>
        </authorList>
    </citation>
    <scope>NUCLEOTIDE SEQUENCE [LARGE SCALE GENOMIC DNA]</scope>
    <source>
        <strain evidence="2 3">CCFEE 5522</strain>
    </source>
</reference>
<dbReference type="Proteomes" id="UP001324427">
    <property type="component" value="Unassembled WGS sequence"/>
</dbReference>
<feature type="region of interest" description="Disordered" evidence="1">
    <location>
        <begin position="407"/>
        <end position="479"/>
    </location>
</feature>
<feature type="compositionally biased region" description="Low complexity" evidence="1">
    <location>
        <begin position="407"/>
        <end position="427"/>
    </location>
</feature>
<evidence type="ECO:0000313" key="3">
    <source>
        <dbReference type="Proteomes" id="UP001324427"/>
    </source>
</evidence>
<organism evidence="2 3">
    <name type="scientific">Oleoguttula mirabilis</name>
    <dbReference type="NCBI Taxonomy" id="1507867"/>
    <lineage>
        <taxon>Eukaryota</taxon>
        <taxon>Fungi</taxon>
        <taxon>Dikarya</taxon>
        <taxon>Ascomycota</taxon>
        <taxon>Pezizomycotina</taxon>
        <taxon>Dothideomycetes</taxon>
        <taxon>Dothideomycetidae</taxon>
        <taxon>Mycosphaerellales</taxon>
        <taxon>Teratosphaeriaceae</taxon>
        <taxon>Oleoguttula</taxon>
    </lineage>
</organism>
<feature type="compositionally biased region" description="Polar residues" evidence="1">
    <location>
        <begin position="442"/>
        <end position="459"/>
    </location>
</feature>
<feature type="compositionally biased region" description="Basic and acidic residues" evidence="1">
    <location>
        <begin position="468"/>
        <end position="479"/>
    </location>
</feature>
<keyword evidence="3" id="KW-1185">Reference proteome</keyword>
<feature type="compositionally biased region" description="Low complexity" evidence="1">
    <location>
        <begin position="264"/>
        <end position="300"/>
    </location>
</feature>
<dbReference type="AlphaFoldDB" id="A0AAV9JDH2"/>